<gene>
    <name evidence="1" type="ORF">TL5118_03304</name>
    <name evidence="2" type="ORF">TL5120_04087</name>
</gene>
<protein>
    <recommendedName>
        <fullName evidence="5">Epimerase</fullName>
    </recommendedName>
</protein>
<dbReference type="Proteomes" id="UP000051086">
    <property type="component" value="Unassembled WGS sequence"/>
</dbReference>
<dbReference type="EMBL" id="CYSC01000044">
    <property type="protein sequence ID" value="CUH74267.1"/>
    <property type="molecule type" value="Genomic_DNA"/>
</dbReference>
<evidence type="ECO:0000313" key="2">
    <source>
        <dbReference type="EMBL" id="CUH74267.1"/>
    </source>
</evidence>
<evidence type="ECO:0000313" key="3">
    <source>
        <dbReference type="Proteomes" id="UP000051086"/>
    </source>
</evidence>
<dbReference type="OrthoDB" id="7170465at2"/>
<sequence length="297" mass="32935">MTQTVLILGATGRFGRHCGSTFAAAGWQLRRFDRARDDLAQAARGVDVIVAGWNPPYQNWAAEVPTLHEQVRQAALANDATVILPGNVYVYGPDAPFGWTAETPHLARNPLGRIRVQMEAAYRKAGVRTILLRAGDFLDTEASGNWFDKVMVPKLPKGILTYPGRPDAQHAWAYLPDLARAAVALADKRAALPRYLDLPFPGYTLTGQQLADALSQALAQPVHLRRLSWAPLHLMRPFMPMMKHLFEMRYLWDLPHQLDGTAFQNWLPEFVPTPVEHALQQATRHLPGSAAAQVTAA</sequence>
<evidence type="ECO:0000313" key="1">
    <source>
        <dbReference type="EMBL" id="CUH69344.1"/>
    </source>
</evidence>
<accession>A0A0P1FZ27</accession>
<dbReference type="EMBL" id="CYSB01000039">
    <property type="protein sequence ID" value="CUH69344.1"/>
    <property type="molecule type" value="Genomic_DNA"/>
</dbReference>
<reference evidence="2 4" key="2">
    <citation type="submission" date="2015-09" db="EMBL/GenBank/DDBJ databases">
        <authorList>
            <consortium name="Swine Surveillance"/>
        </authorList>
    </citation>
    <scope>NUCLEOTIDE SEQUENCE [LARGE SCALE GENOMIC DNA]</scope>
    <source>
        <strain evidence="2 4">5120</strain>
    </source>
</reference>
<evidence type="ECO:0008006" key="5">
    <source>
        <dbReference type="Google" id="ProtNLM"/>
    </source>
</evidence>
<dbReference type="SUPFAM" id="SSF51735">
    <property type="entry name" value="NAD(P)-binding Rossmann-fold domains"/>
    <property type="match status" value="1"/>
</dbReference>
<name>A0A0P1FZ27_9RHOB</name>
<dbReference type="InterPro" id="IPR036291">
    <property type="entry name" value="NAD(P)-bd_dom_sf"/>
</dbReference>
<evidence type="ECO:0000313" key="4">
    <source>
        <dbReference type="Proteomes" id="UP000051887"/>
    </source>
</evidence>
<proteinExistence type="predicted"/>
<keyword evidence="3" id="KW-1185">Reference proteome</keyword>
<dbReference type="RefSeq" id="WP_058245382.1">
    <property type="nucleotide sequence ID" value="NZ_CYSB01000039.1"/>
</dbReference>
<dbReference type="Proteomes" id="UP000051887">
    <property type="component" value="Unassembled WGS sequence"/>
</dbReference>
<reference evidence="1 3" key="1">
    <citation type="submission" date="2015-09" db="EMBL/GenBank/DDBJ databases">
        <authorList>
            <person name="Rodrigo-Torres L."/>
            <person name="Arahal D.R."/>
        </authorList>
    </citation>
    <scope>NUCLEOTIDE SEQUENCE [LARGE SCALE GENOMIC DNA]</scope>
    <source>
        <strain evidence="1 3">CECT 5118</strain>
    </source>
</reference>
<dbReference type="AlphaFoldDB" id="A0A0P1FZ27"/>
<organism evidence="2 4">
    <name type="scientific">Thalassovita autumnalis</name>
    <dbReference type="NCBI Taxonomy" id="2072972"/>
    <lineage>
        <taxon>Bacteria</taxon>
        <taxon>Pseudomonadati</taxon>
        <taxon>Pseudomonadota</taxon>
        <taxon>Alphaproteobacteria</taxon>
        <taxon>Rhodobacterales</taxon>
        <taxon>Roseobacteraceae</taxon>
        <taxon>Thalassovita</taxon>
    </lineage>
</organism>
<dbReference type="Gene3D" id="3.40.50.720">
    <property type="entry name" value="NAD(P)-binding Rossmann-like Domain"/>
    <property type="match status" value="1"/>
</dbReference>